<name>A0A8S1FFY4_9PELO</name>
<dbReference type="Proteomes" id="UP000494206">
    <property type="component" value="Unassembled WGS sequence"/>
</dbReference>
<evidence type="ECO:0000313" key="2">
    <source>
        <dbReference type="EMBL" id="CAB3410973.1"/>
    </source>
</evidence>
<keyword evidence="1" id="KW-0472">Membrane</keyword>
<organism evidence="2 3">
    <name type="scientific">Caenorhabditis bovis</name>
    <dbReference type="NCBI Taxonomy" id="2654633"/>
    <lineage>
        <taxon>Eukaryota</taxon>
        <taxon>Metazoa</taxon>
        <taxon>Ecdysozoa</taxon>
        <taxon>Nematoda</taxon>
        <taxon>Chromadorea</taxon>
        <taxon>Rhabditida</taxon>
        <taxon>Rhabditina</taxon>
        <taxon>Rhabditomorpha</taxon>
        <taxon>Rhabditoidea</taxon>
        <taxon>Rhabditidae</taxon>
        <taxon>Peloderinae</taxon>
        <taxon>Caenorhabditis</taxon>
    </lineage>
</organism>
<dbReference type="AlphaFoldDB" id="A0A8S1FFY4"/>
<reference evidence="2 3" key="1">
    <citation type="submission" date="2020-04" db="EMBL/GenBank/DDBJ databases">
        <authorList>
            <person name="Laetsch R D."/>
            <person name="Stevens L."/>
            <person name="Kumar S."/>
            <person name="Blaxter L. M."/>
        </authorList>
    </citation>
    <scope>NUCLEOTIDE SEQUENCE [LARGE SCALE GENOMIC DNA]</scope>
</reference>
<comment type="caution">
    <text evidence="2">The sequence shown here is derived from an EMBL/GenBank/DDBJ whole genome shotgun (WGS) entry which is preliminary data.</text>
</comment>
<gene>
    <name evidence="2" type="ORF">CBOVIS_LOCUS12416</name>
</gene>
<feature type="transmembrane region" description="Helical" evidence="1">
    <location>
        <begin position="52"/>
        <end position="76"/>
    </location>
</feature>
<dbReference type="OrthoDB" id="5786125at2759"/>
<keyword evidence="1" id="KW-0812">Transmembrane</keyword>
<feature type="transmembrane region" description="Helical" evidence="1">
    <location>
        <begin position="88"/>
        <end position="112"/>
    </location>
</feature>
<dbReference type="EMBL" id="CADEPM010000012">
    <property type="protein sequence ID" value="CAB3410973.1"/>
    <property type="molecule type" value="Genomic_DNA"/>
</dbReference>
<keyword evidence="3" id="KW-1185">Reference proteome</keyword>
<protein>
    <submittedName>
        <fullName evidence="2">Uncharacterized protein</fullName>
    </submittedName>
</protein>
<feature type="transmembrane region" description="Helical" evidence="1">
    <location>
        <begin position="16"/>
        <end position="40"/>
    </location>
</feature>
<evidence type="ECO:0000256" key="1">
    <source>
        <dbReference type="SAM" id="Phobius"/>
    </source>
</evidence>
<accession>A0A8S1FFY4</accession>
<sequence>MSSNGNEQTIATLHTLFIIVYLQEMAWVSAPLLISANVFVHAIIRQFSIDSLIFSSIIFAFFLITGLALTISLYFAHSVALKQIRPAYFLPYAVVKAVRIVTMLTLSFIILFSPKLIKTYFYASIYGLFETVAGAVALEVTCRCIRETRRIQSGRRRQTPSDVTLPAHVVSKTTLIHEGI</sequence>
<feature type="transmembrane region" description="Helical" evidence="1">
    <location>
        <begin position="119"/>
        <end position="138"/>
    </location>
</feature>
<evidence type="ECO:0000313" key="3">
    <source>
        <dbReference type="Proteomes" id="UP000494206"/>
    </source>
</evidence>
<proteinExistence type="predicted"/>
<keyword evidence="1" id="KW-1133">Transmembrane helix</keyword>